<protein>
    <recommendedName>
        <fullName evidence="2">UBL3-like ubiquitin domain-containing protein</fullName>
    </recommendedName>
</protein>
<comment type="caution">
    <text evidence="3">The sequence shown here is derived from an EMBL/GenBank/DDBJ whole genome shotgun (WGS) entry which is preliminary data.</text>
</comment>
<dbReference type="PANTHER" id="PTHR13169">
    <property type="entry name" value="UBIQUITIN-LIKE PROTEIN 3 HCG-1 PROTEIN"/>
    <property type="match status" value="1"/>
</dbReference>
<gene>
    <name evidence="3" type="ORF">PENARI_c009G04732</name>
</gene>
<evidence type="ECO:0000313" key="4">
    <source>
        <dbReference type="Proteomes" id="UP000177622"/>
    </source>
</evidence>
<reference evidence="3 4" key="1">
    <citation type="journal article" date="2016" name="Sci. Rep.">
        <title>Penicillium arizonense, a new, genome sequenced fungal species, reveals a high chemical diversity in secreted metabolites.</title>
        <authorList>
            <person name="Grijseels S."/>
            <person name="Nielsen J.C."/>
            <person name="Randelovic M."/>
            <person name="Nielsen J."/>
            <person name="Nielsen K.F."/>
            <person name="Workman M."/>
            <person name="Frisvad J.C."/>
        </authorList>
    </citation>
    <scope>NUCLEOTIDE SEQUENCE [LARGE SCALE GENOMIC DNA]</scope>
    <source>
        <strain evidence="3 4">CBS 141311</strain>
    </source>
</reference>
<feature type="compositionally biased region" description="Polar residues" evidence="1">
    <location>
        <begin position="49"/>
        <end position="58"/>
    </location>
</feature>
<dbReference type="InterPro" id="IPR040015">
    <property type="entry name" value="UBL3-like"/>
</dbReference>
<accession>A0A1F5LIG9</accession>
<feature type="compositionally biased region" description="Low complexity" evidence="1">
    <location>
        <begin position="79"/>
        <end position="97"/>
    </location>
</feature>
<feature type="region of interest" description="Disordered" evidence="1">
    <location>
        <begin position="251"/>
        <end position="272"/>
    </location>
</feature>
<dbReference type="SUPFAM" id="SSF54236">
    <property type="entry name" value="Ubiquitin-like"/>
    <property type="match status" value="1"/>
</dbReference>
<dbReference type="RefSeq" id="XP_022488433.1">
    <property type="nucleotide sequence ID" value="XM_022631843.1"/>
</dbReference>
<feature type="compositionally biased region" description="Polar residues" evidence="1">
    <location>
        <begin position="98"/>
        <end position="108"/>
    </location>
</feature>
<dbReference type="Gene3D" id="3.10.20.90">
    <property type="entry name" value="Phosphatidylinositol 3-kinase Catalytic Subunit, Chain A, domain 1"/>
    <property type="match status" value="1"/>
</dbReference>
<dbReference type="InterPro" id="IPR029071">
    <property type="entry name" value="Ubiquitin-like_domsf"/>
</dbReference>
<organism evidence="3 4">
    <name type="scientific">Penicillium arizonense</name>
    <dbReference type="NCBI Taxonomy" id="1835702"/>
    <lineage>
        <taxon>Eukaryota</taxon>
        <taxon>Fungi</taxon>
        <taxon>Dikarya</taxon>
        <taxon>Ascomycota</taxon>
        <taxon>Pezizomycotina</taxon>
        <taxon>Eurotiomycetes</taxon>
        <taxon>Eurotiomycetidae</taxon>
        <taxon>Eurotiales</taxon>
        <taxon>Aspergillaceae</taxon>
        <taxon>Penicillium</taxon>
    </lineage>
</organism>
<keyword evidence="4" id="KW-1185">Reference proteome</keyword>
<dbReference type="STRING" id="1835702.A0A1F5LIG9"/>
<dbReference type="GeneID" id="34576577"/>
<feature type="compositionally biased region" description="Basic and acidic residues" evidence="1">
    <location>
        <begin position="1"/>
        <end position="18"/>
    </location>
</feature>
<feature type="compositionally biased region" description="Polar residues" evidence="1">
    <location>
        <begin position="20"/>
        <end position="36"/>
    </location>
</feature>
<proteinExistence type="predicted"/>
<dbReference type="OrthoDB" id="1043111at2759"/>
<dbReference type="InterPro" id="IPR039540">
    <property type="entry name" value="UBL3-like_ubiquitin_dom"/>
</dbReference>
<feature type="region of interest" description="Disordered" evidence="1">
    <location>
        <begin position="1"/>
        <end position="142"/>
    </location>
</feature>
<evidence type="ECO:0000313" key="3">
    <source>
        <dbReference type="EMBL" id="OGE52994.1"/>
    </source>
</evidence>
<sequence length="322" mass="34978">MSTTDRPESGTLNPKDDDQPTTSPSDQQPTVPTTETADPAQTAPARDATPSTPATQPLAQPGQAAVANHPATTPGTGGETAPVTVTATTGTTTTSTSYDNSSAVAQPNTTAATTTSMDTEEPKTVQEMSTEQSDDGSGKEVEDAGPSLVITLLLTTGSRHPFTIDGKYLRKRSVNVENSDPFLMSVYTLKELIWREWRSDWETRPSSPSSIRLISFGKLLDDKSPISDSKFSKEHPNVVHMTVKPQEVVDEEDAKGAKAQYNRDREASERSPGCRCDQPILAPWTPILVEHVRSGSGVWTFASDWTYRMVSYPSTQFFSFPY</sequence>
<dbReference type="EMBL" id="LXJU01000009">
    <property type="protein sequence ID" value="OGE52994.1"/>
    <property type="molecule type" value="Genomic_DNA"/>
</dbReference>
<dbReference type="AlphaFoldDB" id="A0A1F5LIG9"/>
<feature type="domain" description="UBL3-like ubiquitin" evidence="2">
    <location>
        <begin position="183"/>
        <end position="260"/>
    </location>
</feature>
<dbReference type="Proteomes" id="UP000177622">
    <property type="component" value="Unassembled WGS sequence"/>
</dbReference>
<evidence type="ECO:0000256" key="1">
    <source>
        <dbReference type="SAM" id="MobiDB-lite"/>
    </source>
</evidence>
<dbReference type="Pfam" id="PF13881">
    <property type="entry name" value="Rad60-SLD_2"/>
    <property type="match status" value="1"/>
</dbReference>
<name>A0A1F5LIG9_PENAI</name>
<evidence type="ECO:0000259" key="2">
    <source>
        <dbReference type="Pfam" id="PF13881"/>
    </source>
</evidence>
<dbReference type="PANTHER" id="PTHR13169:SF0">
    <property type="entry name" value="UBIQUITIN-LIKE PROTEIN 3"/>
    <property type="match status" value="1"/>
</dbReference>